<feature type="compositionally biased region" description="Basic and acidic residues" evidence="1">
    <location>
        <begin position="227"/>
        <end position="246"/>
    </location>
</feature>
<dbReference type="eggNOG" id="ENOG5031FFY">
    <property type="taxonomic scope" value="Bacteria"/>
</dbReference>
<dbReference type="RefSeq" id="WP_006976211.1">
    <property type="nucleotide sequence ID" value="NZ_ABCS01000121.1"/>
</dbReference>
<dbReference type="AlphaFoldDB" id="A6GHM4"/>
<feature type="region of interest" description="Disordered" evidence="1">
    <location>
        <begin position="225"/>
        <end position="273"/>
    </location>
</feature>
<comment type="caution">
    <text evidence="2">The sequence shown here is derived from an EMBL/GenBank/DDBJ whole genome shotgun (WGS) entry which is preliminary data.</text>
</comment>
<keyword evidence="3" id="KW-1185">Reference proteome</keyword>
<reference evidence="2 3" key="1">
    <citation type="submission" date="2007-06" db="EMBL/GenBank/DDBJ databases">
        <authorList>
            <person name="Shimkets L."/>
            <person name="Ferriera S."/>
            <person name="Johnson J."/>
            <person name="Kravitz S."/>
            <person name="Beeson K."/>
            <person name="Sutton G."/>
            <person name="Rogers Y.-H."/>
            <person name="Friedman R."/>
            <person name="Frazier M."/>
            <person name="Venter J.C."/>
        </authorList>
    </citation>
    <scope>NUCLEOTIDE SEQUENCE [LARGE SCALE GENOMIC DNA]</scope>
    <source>
        <strain evidence="2 3">SIR-1</strain>
    </source>
</reference>
<evidence type="ECO:0000313" key="3">
    <source>
        <dbReference type="Proteomes" id="UP000005801"/>
    </source>
</evidence>
<proteinExistence type="predicted"/>
<sequence>MRRSWILALALALPALPGCFIFGIGQSPGQAQAQANAQAQMQANLEQLRTQAKAGDAQAQVSFAATLIGVLGNPGAKDAYPEIDWDTMAAEAEGMLAEQQANAPDEATAMQALSLRSQLQTATGRGADALASWQTAHDASPSFTTAMGVLLTSQATGVALEDPVGFCEQNRGQAQDEAQLYQFMQACYGVNPAGDLATALPWASEADLATYAAVDAQVQAEAAARQAEWEAQREAERAENQRRMDEAAAASASSSSSSSSGGGSTSSAPSSVSVTLKNNCPNTVKIFFGDKPKFGSGTYSSLSSNTSTSKSFRPGDMVWIVDDSQNGVASATVSASTRRIEVTSSCTGLSAR</sequence>
<accession>A6GHM4</accession>
<organism evidence="2 3">
    <name type="scientific">Plesiocystis pacifica SIR-1</name>
    <dbReference type="NCBI Taxonomy" id="391625"/>
    <lineage>
        <taxon>Bacteria</taxon>
        <taxon>Pseudomonadati</taxon>
        <taxon>Myxococcota</taxon>
        <taxon>Polyangia</taxon>
        <taxon>Nannocystales</taxon>
        <taxon>Nannocystaceae</taxon>
        <taxon>Plesiocystis</taxon>
    </lineage>
</organism>
<dbReference type="OrthoDB" id="5498304at2"/>
<protein>
    <submittedName>
        <fullName evidence="2">Uncharacterized protein</fullName>
    </submittedName>
</protein>
<gene>
    <name evidence="2" type="ORF">PPSIR1_37794</name>
</gene>
<evidence type="ECO:0000256" key="1">
    <source>
        <dbReference type="SAM" id="MobiDB-lite"/>
    </source>
</evidence>
<name>A6GHM4_9BACT</name>
<evidence type="ECO:0000313" key="2">
    <source>
        <dbReference type="EMBL" id="EDM74648.1"/>
    </source>
</evidence>
<dbReference type="Proteomes" id="UP000005801">
    <property type="component" value="Unassembled WGS sequence"/>
</dbReference>
<feature type="compositionally biased region" description="Low complexity" evidence="1">
    <location>
        <begin position="247"/>
        <end position="273"/>
    </location>
</feature>
<dbReference type="EMBL" id="ABCS01000121">
    <property type="protein sequence ID" value="EDM74648.1"/>
    <property type="molecule type" value="Genomic_DNA"/>
</dbReference>